<accession>A0AAE1AKN6</accession>
<gene>
    <name evidence="2" type="ORF">RRG08_010209</name>
</gene>
<name>A0AAE1AKN6_9GAST</name>
<comment type="caution">
    <text evidence="2">The sequence shown here is derived from an EMBL/GenBank/DDBJ whole genome shotgun (WGS) entry which is preliminary data.</text>
</comment>
<reference evidence="2" key="1">
    <citation type="journal article" date="2023" name="G3 (Bethesda)">
        <title>A reference genome for the long-term kleptoplast-retaining sea slug Elysia crispata morphotype clarki.</title>
        <authorList>
            <person name="Eastman K.E."/>
            <person name="Pendleton A.L."/>
            <person name="Shaikh M.A."/>
            <person name="Suttiyut T."/>
            <person name="Ogas R."/>
            <person name="Tomko P."/>
            <person name="Gavelis G."/>
            <person name="Widhalm J.R."/>
            <person name="Wisecaver J.H."/>
        </authorList>
    </citation>
    <scope>NUCLEOTIDE SEQUENCE</scope>
    <source>
        <strain evidence="2">ECLA1</strain>
    </source>
</reference>
<dbReference type="AlphaFoldDB" id="A0AAE1AKN6"/>
<keyword evidence="3" id="KW-1185">Reference proteome</keyword>
<dbReference type="EMBL" id="JAWDGP010001711">
    <property type="protein sequence ID" value="KAK3788961.1"/>
    <property type="molecule type" value="Genomic_DNA"/>
</dbReference>
<evidence type="ECO:0000313" key="2">
    <source>
        <dbReference type="EMBL" id="KAK3788961.1"/>
    </source>
</evidence>
<dbReference type="Proteomes" id="UP001283361">
    <property type="component" value="Unassembled WGS sequence"/>
</dbReference>
<proteinExistence type="predicted"/>
<organism evidence="2 3">
    <name type="scientific">Elysia crispata</name>
    <name type="common">lettuce slug</name>
    <dbReference type="NCBI Taxonomy" id="231223"/>
    <lineage>
        <taxon>Eukaryota</taxon>
        <taxon>Metazoa</taxon>
        <taxon>Spiralia</taxon>
        <taxon>Lophotrochozoa</taxon>
        <taxon>Mollusca</taxon>
        <taxon>Gastropoda</taxon>
        <taxon>Heterobranchia</taxon>
        <taxon>Euthyneura</taxon>
        <taxon>Panpulmonata</taxon>
        <taxon>Sacoglossa</taxon>
        <taxon>Placobranchoidea</taxon>
        <taxon>Plakobranchidae</taxon>
        <taxon>Elysia</taxon>
    </lineage>
</organism>
<feature type="domain" description="Transposase Tc5 C-terminal" evidence="1">
    <location>
        <begin position="43"/>
        <end position="89"/>
    </location>
</feature>
<evidence type="ECO:0000259" key="1">
    <source>
        <dbReference type="Pfam" id="PF04236"/>
    </source>
</evidence>
<dbReference type="InterPro" id="IPR007350">
    <property type="entry name" value="Transposase_Tc5_C"/>
</dbReference>
<evidence type="ECO:0000313" key="3">
    <source>
        <dbReference type="Proteomes" id="UP001283361"/>
    </source>
</evidence>
<protein>
    <recommendedName>
        <fullName evidence="1">Transposase Tc5 C-terminal domain-containing protein</fullName>
    </recommendedName>
</protein>
<sequence length="101" mass="11700">MQTIRLAKFQSQLARQLVTLKAPVGRPRLSTSPNPNAVFHWKAQPKDFHLDRMHHLPQWTATCEPCKGQGCSSPTFVMCCKCEDYLCFNKKRSYFARVHFT</sequence>
<dbReference type="Pfam" id="PF04236">
    <property type="entry name" value="Transp_Tc5_C"/>
    <property type="match status" value="1"/>
</dbReference>